<comment type="caution">
    <text evidence="1">The sequence shown here is derived from an EMBL/GenBank/DDBJ whole genome shotgun (WGS) entry which is preliminary data.</text>
</comment>
<evidence type="ECO:0000313" key="2">
    <source>
        <dbReference type="Proteomes" id="UP000241639"/>
    </source>
</evidence>
<organism evidence="1 2">
    <name type="scientific">Desmospora activa DSM 45169</name>
    <dbReference type="NCBI Taxonomy" id="1121389"/>
    <lineage>
        <taxon>Bacteria</taxon>
        <taxon>Bacillati</taxon>
        <taxon>Bacillota</taxon>
        <taxon>Bacilli</taxon>
        <taxon>Bacillales</taxon>
        <taxon>Thermoactinomycetaceae</taxon>
        <taxon>Desmospora</taxon>
    </lineage>
</organism>
<dbReference type="AlphaFoldDB" id="A0A2T4Z921"/>
<dbReference type="EMBL" id="PZZP01000001">
    <property type="protein sequence ID" value="PTM58393.1"/>
    <property type="molecule type" value="Genomic_DNA"/>
</dbReference>
<evidence type="ECO:0000313" key="1">
    <source>
        <dbReference type="EMBL" id="PTM58393.1"/>
    </source>
</evidence>
<proteinExistence type="predicted"/>
<accession>A0A2T4Z921</accession>
<gene>
    <name evidence="1" type="ORF">C8J48_0975</name>
</gene>
<sequence length="247" mass="27237">MKKIVVFVMAFSLLVGGSLMPLTESDLVFAQENKLQDCSSCSGNVDESFSNASPEQREEILDIVKGSEQYKNLHKNNAVSFSESTTTEVKISVEHPELGFTLIKNTDERKLSIFGVDLEKDFVFSNVNYDIDKINDNEEILTIKSTKKEQSFKITQDGKLFDLTNNKEIKPEEIEKLWNERGAEGEVNPLATCREYVATMCGLMAGYGMTQLCAMSFFAGGLPGVGCVVVYAAIATWGCGGAIDLFC</sequence>
<keyword evidence="2" id="KW-1185">Reference proteome</keyword>
<dbReference type="RefSeq" id="WP_107725206.1">
    <property type="nucleotide sequence ID" value="NZ_PZZP01000001.1"/>
</dbReference>
<reference evidence="1 2" key="1">
    <citation type="submission" date="2018-04" db="EMBL/GenBank/DDBJ databases">
        <title>Genomic Encyclopedia of Archaeal and Bacterial Type Strains, Phase II (KMG-II): from individual species to whole genera.</title>
        <authorList>
            <person name="Goeker M."/>
        </authorList>
    </citation>
    <scope>NUCLEOTIDE SEQUENCE [LARGE SCALE GENOMIC DNA]</scope>
    <source>
        <strain evidence="1 2">DSM 45169</strain>
    </source>
</reference>
<dbReference type="Proteomes" id="UP000241639">
    <property type="component" value="Unassembled WGS sequence"/>
</dbReference>
<protein>
    <submittedName>
        <fullName evidence="1">Uncharacterized protein</fullName>
    </submittedName>
</protein>
<name>A0A2T4Z921_9BACL</name>